<protein>
    <recommendedName>
        <fullName evidence="2">Alpha/beta hydrolase fold-3 domain-containing protein</fullName>
    </recommendedName>
</protein>
<dbReference type="AlphaFoldDB" id="A0A0C3DE29"/>
<evidence type="ECO:0000259" key="2">
    <source>
        <dbReference type="Pfam" id="PF07859"/>
    </source>
</evidence>
<feature type="domain" description="Alpha/beta hydrolase fold-3" evidence="2">
    <location>
        <begin position="37"/>
        <end position="161"/>
    </location>
</feature>
<proteinExistence type="predicted"/>
<organism evidence="3 4">
    <name type="scientific">Scleroderma citrinum Foug A</name>
    <dbReference type="NCBI Taxonomy" id="1036808"/>
    <lineage>
        <taxon>Eukaryota</taxon>
        <taxon>Fungi</taxon>
        <taxon>Dikarya</taxon>
        <taxon>Basidiomycota</taxon>
        <taxon>Agaricomycotina</taxon>
        <taxon>Agaricomycetes</taxon>
        <taxon>Agaricomycetidae</taxon>
        <taxon>Boletales</taxon>
        <taxon>Sclerodermatineae</taxon>
        <taxon>Sclerodermataceae</taxon>
        <taxon>Scleroderma</taxon>
    </lineage>
</organism>
<dbReference type="Gene3D" id="3.40.50.1820">
    <property type="entry name" value="alpha/beta hydrolase"/>
    <property type="match status" value="1"/>
</dbReference>
<gene>
    <name evidence="3" type="ORF">SCLCIDRAFT_1221838</name>
</gene>
<dbReference type="InParanoid" id="A0A0C3DE29"/>
<reference evidence="4" key="2">
    <citation type="submission" date="2015-01" db="EMBL/GenBank/DDBJ databases">
        <title>Evolutionary Origins and Diversification of the Mycorrhizal Mutualists.</title>
        <authorList>
            <consortium name="DOE Joint Genome Institute"/>
            <consortium name="Mycorrhizal Genomics Consortium"/>
            <person name="Kohler A."/>
            <person name="Kuo A."/>
            <person name="Nagy L.G."/>
            <person name="Floudas D."/>
            <person name="Copeland A."/>
            <person name="Barry K.W."/>
            <person name="Cichocki N."/>
            <person name="Veneault-Fourrey C."/>
            <person name="LaButti K."/>
            <person name="Lindquist E.A."/>
            <person name="Lipzen A."/>
            <person name="Lundell T."/>
            <person name="Morin E."/>
            <person name="Murat C."/>
            <person name="Riley R."/>
            <person name="Ohm R."/>
            <person name="Sun H."/>
            <person name="Tunlid A."/>
            <person name="Henrissat B."/>
            <person name="Grigoriev I.V."/>
            <person name="Hibbett D.S."/>
            <person name="Martin F."/>
        </authorList>
    </citation>
    <scope>NUCLEOTIDE SEQUENCE [LARGE SCALE GENOMIC DNA]</scope>
    <source>
        <strain evidence="4">Foug A</strain>
    </source>
</reference>
<dbReference type="InterPro" id="IPR029058">
    <property type="entry name" value="AB_hydrolase_fold"/>
</dbReference>
<dbReference type="SUPFAM" id="SSF53474">
    <property type="entry name" value="alpha/beta-Hydrolases"/>
    <property type="match status" value="1"/>
</dbReference>
<accession>A0A0C3DE29</accession>
<reference evidence="3 4" key="1">
    <citation type="submission" date="2014-04" db="EMBL/GenBank/DDBJ databases">
        <authorList>
            <consortium name="DOE Joint Genome Institute"/>
            <person name="Kuo A."/>
            <person name="Kohler A."/>
            <person name="Nagy L.G."/>
            <person name="Floudas D."/>
            <person name="Copeland A."/>
            <person name="Barry K.W."/>
            <person name="Cichocki N."/>
            <person name="Veneault-Fourrey C."/>
            <person name="LaButti K."/>
            <person name="Lindquist E.A."/>
            <person name="Lipzen A."/>
            <person name="Lundell T."/>
            <person name="Morin E."/>
            <person name="Murat C."/>
            <person name="Sun H."/>
            <person name="Tunlid A."/>
            <person name="Henrissat B."/>
            <person name="Grigoriev I.V."/>
            <person name="Hibbett D.S."/>
            <person name="Martin F."/>
            <person name="Nordberg H.P."/>
            <person name="Cantor M.N."/>
            <person name="Hua S.X."/>
        </authorList>
    </citation>
    <scope>NUCLEOTIDE SEQUENCE [LARGE SCALE GENOMIC DNA]</scope>
    <source>
        <strain evidence="3 4">Foug A</strain>
    </source>
</reference>
<dbReference type="Pfam" id="PF07859">
    <property type="entry name" value="Abhydrolase_3"/>
    <property type="match status" value="1"/>
</dbReference>
<dbReference type="PANTHER" id="PTHR48081">
    <property type="entry name" value="AB HYDROLASE SUPERFAMILY PROTEIN C4A8.06C"/>
    <property type="match status" value="1"/>
</dbReference>
<evidence type="ECO:0000313" key="3">
    <source>
        <dbReference type="EMBL" id="KIM54624.1"/>
    </source>
</evidence>
<keyword evidence="1" id="KW-0378">Hydrolase</keyword>
<evidence type="ECO:0000256" key="1">
    <source>
        <dbReference type="ARBA" id="ARBA00022801"/>
    </source>
</evidence>
<keyword evidence="4" id="KW-1185">Reference proteome</keyword>
<dbReference type="PANTHER" id="PTHR48081:SF3">
    <property type="entry name" value="ALPHA_BETA HYDROLASE FOLD-3 DOMAIN-CONTAINING PROTEIN"/>
    <property type="match status" value="1"/>
</dbReference>
<dbReference type="GO" id="GO:0016787">
    <property type="term" value="F:hydrolase activity"/>
    <property type="evidence" value="ECO:0007669"/>
    <property type="project" value="UniProtKB-KW"/>
</dbReference>
<dbReference type="Proteomes" id="UP000053989">
    <property type="component" value="Unassembled WGS sequence"/>
</dbReference>
<sequence>MTPPLCFDYKHVDGKPILLDVYLPDVNDLLPVERPTIIYFHAGTLTVGNKQGLFPTWLHKRLSNRGVILVSADYRLMPPSTGHDMVEDIQDLFRFVATSLNDCLDETFSNEAALPTARSAYRVDTEAIGVSGTSAGPLCAYLACMHADPKPKVVLSMYGRGGDLLTPRYFMPKSGPIRPGMKMLDPEQFEEYLYPRSSRLELISDSPYADYPPDHVTPGYPSNPRMLVGKLYLQLGTFLDYYTGQHEPSLSEHLRSLSNPATGVPEQHRRLFPQLGVSPAWPPTCLVHGTSDTSVLIEESRRLHSLLKAANVDAVLWEVPGAEHAFDYAPPVEGVPYDKLFDDIVEFLTSHFIPST</sequence>
<dbReference type="STRING" id="1036808.A0A0C3DE29"/>
<evidence type="ECO:0000313" key="4">
    <source>
        <dbReference type="Proteomes" id="UP000053989"/>
    </source>
</evidence>
<dbReference type="HOGENOM" id="CLU_012494_9_2_1"/>
<dbReference type="InterPro" id="IPR013094">
    <property type="entry name" value="AB_hydrolase_3"/>
</dbReference>
<dbReference type="OrthoDB" id="19653at2759"/>
<name>A0A0C3DE29_9AGAM</name>
<dbReference type="InterPro" id="IPR050300">
    <property type="entry name" value="GDXG_lipolytic_enzyme"/>
</dbReference>
<dbReference type="EMBL" id="KN822151">
    <property type="protein sequence ID" value="KIM54624.1"/>
    <property type="molecule type" value="Genomic_DNA"/>
</dbReference>